<evidence type="ECO:0000256" key="1">
    <source>
        <dbReference type="SAM" id="MobiDB-lite"/>
    </source>
</evidence>
<feature type="region of interest" description="Disordered" evidence="1">
    <location>
        <begin position="1"/>
        <end position="45"/>
    </location>
</feature>
<accession>A0A9P7BDZ1</accession>
<protein>
    <submittedName>
        <fullName evidence="2">Uncharacterized protein</fullName>
    </submittedName>
</protein>
<comment type="caution">
    <text evidence="2">The sequence shown here is derived from an EMBL/GenBank/DDBJ whole genome shotgun (WGS) entry which is preliminary data.</text>
</comment>
<dbReference type="EMBL" id="PUHW01000129">
    <property type="protein sequence ID" value="KAG0688697.1"/>
    <property type="molecule type" value="Genomic_DNA"/>
</dbReference>
<proteinExistence type="predicted"/>
<keyword evidence="3" id="KW-1185">Reference proteome</keyword>
<feature type="compositionally biased region" description="Polar residues" evidence="1">
    <location>
        <begin position="14"/>
        <end position="27"/>
    </location>
</feature>
<dbReference type="AlphaFoldDB" id="A0A9P7BDZ1"/>
<dbReference type="Proteomes" id="UP000697127">
    <property type="component" value="Unassembled WGS sequence"/>
</dbReference>
<sequence length="136" mass="14880">MKNTRISQKGGKRNSGSGTVSGSISKKQNIKTLSKKKQKALSKSSKVMIEKMNNHTTEDDIANIIMSVELQTDTKAVENNGEDDNASVIKKDTGLRSLATTKLKTDQVKDAATAEKHKAVQDDIAEQLKMIDDFTL</sequence>
<evidence type="ECO:0000313" key="3">
    <source>
        <dbReference type="Proteomes" id="UP000697127"/>
    </source>
</evidence>
<gene>
    <name evidence="2" type="ORF">C6P40_000611</name>
</gene>
<name>A0A9P7BDZ1_9ASCO</name>
<reference evidence="2" key="1">
    <citation type="submission" date="2020-11" db="EMBL/GenBank/DDBJ databases">
        <title>Kefir isolates.</title>
        <authorList>
            <person name="Marcisauskas S."/>
            <person name="Kim Y."/>
            <person name="Blasche S."/>
        </authorList>
    </citation>
    <scope>NUCLEOTIDE SEQUENCE</scope>
    <source>
        <strain evidence="2">Olga-1</strain>
    </source>
</reference>
<evidence type="ECO:0000313" key="2">
    <source>
        <dbReference type="EMBL" id="KAG0688697.1"/>
    </source>
</evidence>
<organism evidence="2 3">
    <name type="scientific">Pichia californica</name>
    <dbReference type="NCBI Taxonomy" id="460514"/>
    <lineage>
        <taxon>Eukaryota</taxon>
        <taxon>Fungi</taxon>
        <taxon>Dikarya</taxon>
        <taxon>Ascomycota</taxon>
        <taxon>Saccharomycotina</taxon>
        <taxon>Pichiomycetes</taxon>
        <taxon>Pichiales</taxon>
        <taxon>Pichiaceae</taxon>
        <taxon>Pichia</taxon>
    </lineage>
</organism>